<organism evidence="1 2">
    <name type="scientific">Nitrolancea hollandica Lb</name>
    <dbReference type="NCBI Taxonomy" id="1129897"/>
    <lineage>
        <taxon>Bacteria</taxon>
        <taxon>Pseudomonadati</taxon>
        <taxon>Thermomicrobiota</taxon>
        <taxon>Thermomicrobia</taxon>
        <taxon>Sphaerobacterales</taxon>
        <taxon>Sphaerobacterineae</taxon>
        <taxon>Sphaerobacteraceae</taxon>
        <taxon>Nitrolancea</taxon>
    </lineage>
</organism>
<reference evidence="1 2" key="1">
    <citation type="journal article" date="2012" name="ISME J.">
        <title>Nitrification expanded: discovery, physiology and genomics of a nitrite-oxidizing bacterium from the phylum Chloroflexi.</title>
        <authorList>
            <person name="Sorokin D.Y."/>
            <person name="Lucker S."/>
            <person name="Vejmelkova D."/>
            <person name="Kostrikina N.A."/>
            <person name="Kleerebezem R."/>
            <person name="Rijpstra W.I."/>
            <person name="Damste J.S."/>
            <person name="Le Paslier D."/>
            <person name="Muyzer G."/>
            <person name="Wagner M."/>
            <person name="van Loosdrecht M.C."/>
            <person name="Daims H."/>
        </authorList>
    </citation>
    <scope>NUCLEOTIDE SEQUENCE [LARGE SCALE GENOMIC DNA]</scope>
    <source>
        <strain evidence="2">none</strain>
    </source>
</reference>
<evidence type="ECO:0000313" key="1">
    <source>
        <dbReference type="EMBL" id="CCF82988.1"/>
    </source>
</evidence>
<dbReference type="EMBL" id="CAGS01000085">
    <property type="protein sequence ID" value="CCF82988.1"/>
    <property type="molecule type" value="Genomic_DNA"/>
</dbReference>
<dbReference type="OrthoDB" id="173512at2"/>
<dbReference type="Proteomes" id="UP000004221">
    <property type="component" value="Unassembled WGS sequence"/>
</dbReference>
<protein>
    <submittedName>
        <fullName evidence="1">Uncharacterized protein</fullName>
    </submittedName>
</protein>
<dbReference type="AlphaFoldDB" id="I4EE76"/>
<dbReference type="RefSeq" id="WP_008475616.1">
    <property type="nucleotide sequence ID" value="NZ_CAGS01000085.1"/>
</dbReference>
<evidence type="ECO:0000313" key="2">
    <source>
        <dbReference type="Proteomes" id="UP000004221"/>
    </source>
</evidence>
<gene>
    <name evidence="1" type="ORF">NITHO_1750003</name>
</gene>
<accession>I4EE76</accession>
<comment type="caution">
    <text evidence="1">The sequence shown here is derived from an EMBL/GenBank/DDBJ whole genome shotgun (WGS) entry which is preliminary data.</text>
</comment>
<keyword evidence="2" id="KW-1185">Reference proteome</keyword>
<proteinExistence type="predicted"/>
<sequence length="87" mass="9348">MGSESKDQKGLDGGLIQSPDGLCTIEYSLSQPAPTQWVAAGFASVRPWNGATPFRHLVIGTGPTREDAIRRLHQRCPKCATPEQTGV</sequence>
<name>I4EE76_9BACT</name>